<dbReference type="AlphaFoldDB" id="A0A3B1E6X3"/>
<dbReference type="EMBL" id="UOYO01000044">
    <property type="protein sequence ID" value="VAY88081.1"/>
    <property type="molecule type" value="Genomic_DNA"/>
</dbReference>
<gene>
    <name evidence="1" type="ORF">MNB_ARC-1_1125</name>
</gene>
<proteinExistence type="predicted"/>
<accession>A0A3B1E6X3</accession>
<protein>
    <submittedName>
        <fullName evidence="1">Uncharacterized protein</fullName>
    </submittedName>
</protein>
<sequence>MAKYSLKYSSEKKIKKAIFRFLKNPTSNKSVTPYGYIIKHGFKEKSRLNDKDLKDAINTYYDKYNLKQFIK</sequence>
<name>A0A3B1E6X3_9ZZZZ</name>
<reference evidence="1" key="1">
    <citation type="submission" date="2018-10" db="EMBL/GenBank/DDBJ databases">
        <authorList>
            <person name="Aoki K."/>
        </authorList>
    </citation>
    <scope>NUCLEOTIDE SEQUENCE</scope>
</reference>
<organism evidence="1">
    <name type="scientific">hydrothermal vent metagenome</name>
    <dbReference type="NCBI Taxonomy" id="652676"/>
    <lineage>
        <taxon>unclassified sequences</taxon>
        <taxon>metagenomes</taxon>
        <taxon>ecological metagenomes</taxon>
    </lineage>
</organism>
<evidence type="ECO:0000313" key="1">
    <source>
        <dbReference type="EMBL" id="VAY88081.1"/>
    </source>
</evidence>